<dbReference type="AlphaFoldDB" id="A0A6I3KTA7"/>
<dbReference type="PANTHER" id="PTHR31902:SF22">
    <property type="entry name" value="SLL1203 PROTEIN"/>
    <property type="match status" value="1"/>
</dbReference>
<evidence type="ECO:0000313" key="1">
    <source>
        <dbReference type="EMBL" id="MTE11665.1"/>
    </source>
</evidence>
<accession>A0A6I3KTA7</accession>
<proteinExistence type="predicted"/>
<comment type="caution">
    <text evidence="1">The sequence shown here is derived from an EMBL/GenBank/DDBJ whole genome shotgun (WGS) entry which is preliminary data.</text>
</comment>
<dbReference type="SUPFAM" id="SSF52833">
    <property type="entry name" value="Thioredoxin-like"/>
    <property type="match status" value="1"/>
</dbReference>
<protein>
    <submittedName>
        <fullName evidence="1">Sucrase ferredoxin</fullName>
    </submittedName>
</protein>
<gene>
    <name evidence="1" type="ORF">GLP40_02535</name>
</gene>
<dbReference type="RefSeq" id="WP_154786133.1">
    <property type="nucleotide sequence ID" value="NZ_WMBB01000001.1"/>
</dbReference>
<dbReference type="CDD" id="cd03062">
    <property type="entry name" value="TRX_Fd_Sucrase"/>
    <property type="match status" value="1"/>
</dbReference>
<evidence type="ECO:0000313" key="2">
    <source>
        <dbReference type="Proteomes" id="UP000432464"/>
    </source>
</evidence>
<dbReference type="PANTHER" id="PTHR31902">
    <property type="entry name" value="ACTIN PATCHES DISTAL PROTEIN 1"/>
    <property type="match status" value="1"/>
</dbReference>
<name>A0A6I3KTA7_9NOCA</name>
<dbReference type="Gene3D" id="3.40.30.10">
    <property type="entry name" value="Glutaredoxin"/>
    <property type="match status" value="1"/>
</dbReference>
<sequence length="324" mass="34078">MSCSTAALEVPLPGSATRVTGWLCVEQPGAWGRDVIGDEVLGPGITAELAARTKAAHVRPTLIRRPGRREFTGVRTVLLASSRPEGSWCERLEISDLRELLDLDLHLLNGPAPGIGATVTDPLVLVCAHGKRDQCCALLGRPIAASLSAAHPDRIWECSHTGGHRFAPAVIVLPTGLTYGRLDEDSAHAMLAAADKGEVSLTGLRGRSCYTPVEQVAEVAVRQRIADATYTASARTTDDTGPVTATAGDPTAGIDDLTVEPAPDHVGHSTEPATFAGAAQVAHRDGRRWLVITRTVAYPPRQASCGAAPKPATAVVADEIRQLP</sequence>
<dbReference type="Pfam" id="PF06999">
    <property type="entry name" value="Suc_Fer-like"/>
    <property type="match status" value="1"/>
</dbReference>
<dbReference type="InterPro" id="IPR009737">
    <property type="entry name" value="Aim32/Apd1-like"/>
</dbReference>
<dbReference type="InterPro" id="IPR036249">
    <property type="entry name" value="Thioredoxin-like_sf"/>
</dbReference>
<reference evidence="1 2" key="1">
    <citation type="submission" date="2019-11" db="EMBL/GenBank/DDBJ databases">
        <title>Nocardia sp. nov. CT2-14 isolated from soil.</title>
        <authorList>
            <person name="Kanchanasin P."/>
            <person name="Tanasupawat S."/>
            <person name="Yuki M."/>
            <person name="Kudo T."/>
        </authorList>
    </citation>
    <scope>NUCLEOTIDE SEQUENCE [LARGE SCALE GENOMIC DNA]</scope>
    <source>
        <strain evidence="1 2">CT2-14</strain>
    </source>
</reference>
<organism evidence="1 2">
    <name type="scientific">Nocardia aurantiaca</name>
    <dbReference type="NCBI Taxonomy" id="2675850"/>
    <lineage>
        <taxon>Bacteria</taxon>
        <taxon>Bacillati</taxon>
        <taxon>Actinomycetota</taxon>
        <taxon>Actinomycetes</taxon>
        <taxon>Mycobacteriales</taxon>
        <taxon>Nocardiaceae</taxon>
        <taxon>Nocardia</taxon>
    </lineage>
</organism>
<dbReference type="InterPro" id="IPR010350">
    <property type="entry name" value="Aim32/Apd1-like_bac"/>
</dbReference>
<keyword evidence="2" id="KW-1185">Reference proteome</keyword>
<dbReference type="PIRSF" id="PIRSF035042">
    <property type="entry name" value="UCP035042_thirdx"/>
    <property type="match status" value="1"/>
</dbReference>
<dbReference type="Proteomes" id="UP000432464">
    <property type="component" value="Unassembled WGS sequence"/>
</dbReference>
<dbReference type="EMBL" id="WMBB01000001">
    <property type="protein sequence ID" value="MTE11665.1"/>
    <property type="molecule type" value="Genomic_DNA"/>
</dbReference>